<name>A0A1F5YG00_9BACT</name>
<evidence type="ECO:0000313" key="2">
    <source>
        <dbReference type="Proteomes" id="UP000176992"/>
    </source>
</evidence>
<dbReference type="AlphaFoldDB" id="A0A1F5YG00"/>
<reference evidence="1 2" key="1">
    <citation type="journal article" date="2016" name="Nat. Commun.">
        <title>Thousands of microbial genomes shed light on interconnected biogeochemical processes in an aquifer system.</title>
        <authorList>
            <person name="Anantharaman K."/>
            <person name="Brown C.T."/>
            <person name="Hug L.A."/>
            <person name="Sharon I."/>
            <person name="Castelle C.J."/>
            <person name="Probst A.J."/>
            <person name="Thomas B.C."/>
            <person name="Singh A."/>
            <person name="Wilkins M.J."/>
            <person name="Karaoz U."/>
            <person name="Brodie E.L."/>
            <person name="Williams K.H."/>
            <person name="Hubbard S.S."/>
            <person name="Banfield J.F."/>
        </authorList>
    </citation>
    <scope>NUCLEOTIDE SEQUENCE [LARGE SCALE GENOMIC DNA]</scope>
</reference>
<dbReference type="Proteomes" id="UP000176992">
    <property type="component" value="Unassembled WGS sequence"/>
</dbReference>
<evidence type="ECO:0000313" key="1">
    <source>
        <dbReference type="EMBL" id="OGF99118.1"/>
    </source>
</evidence>
<protein>
    <submittedName>
        <fullName evidence="1">Uncharacterized protein</fullName>
    </submittedName>
</protein>
<gene>
    <name evidence="1" type="ORF">A2Z86_06600</name>
</gene>
<comment type="caution">
    <text evidence="1">The sequence shown here is derived from an EMBL/GenBank/DDBJ whole genome shotgun (WGS) entry which is preliminary data.</text>
</comment>
<sequence>MPGHYLLYYPQIGIKNISQDGRIEQYKNPVAAGYLTGKSYWTGTDCKSELIFQHFGFIFADCKTS</sequence>
<dbReference type="EMBL" id="MFIV01000043">
    <property type="protein sequence ID" value="OGF99118.1"/>
    <property type="molecule type" value="Genomic_DNA"/>
</dbReference>
<proteinExistence type="predicted"/>
<organism evidence="1 2">
    <name type="scientific">Candidatus Glassbacteria bacterium GWA2_58_10</name>
    <dbReference type="NCBI Taxonomy" id="1817865"/>
    <lineage>
        <taxon>Bacteria</taxon>
        <taxon>Candidatus Glassiibacteriota</taxon>
    </lineage>
</organism>
<accession>A0A1F5YG00</accession>